<dbReference type="GO" id="GO:0005524">
    <property type="term" value="F:ATP binding"/>
    <property type="evidence" value="ECO:0007669"/>
    <property type="project" value="UniProtKB-UniRule"/>
</dbReference>
<comment type="similarity">
    <text evidence="5">Belongs to the protein kinase superfamily.</text>
</comment>
<dbReference type="Gene3D" id="1.10.510.10">
    <property type="entry name" value="Transferase(Phosphotransferase) domain 1"/>
    <property type="match status" value="1"/>
</dbReference>
<sequence length="291" mass="33241">MNVIGKGAFAKVYYGRSTDKYDKQSYAIKVVENVSKNPKTIHHLANEITLMQKCKNIENMVRYYDSFKYEARDEIWMVMEYCTCSLQDLVIGQLTEVFIKLFTRQMLKALVFLEQMSIVHRDFKSANLLIRVEEEAGTEGTISIKLADFGLAVAVSGTRSGRSVCGSRFWMSPEMLRNEGYGCKADIWALGCVLFEMMESVPPYYEYNSIKAMYYTATKGASSLKDPLKWSPLLLDFMNSVFQSDPDKRASAEQLSKHPWLVEEENVDIGLLLQILKSITFMRAFDGNIYG</sequence>
<dbReference type="EMBL" id="GIBP01005453">
    <property type="protein sequence ID" value="NDV34422.1"/>
    <property type="molecule type" value="Transcribed_RNA"/>
</dbReference>
<evidence type="ECO:0000256" key="4">
    <source>
        <dbReference type="PROSITE-ProRule" id="PRU10141"/>
    </source>
</evidence>
<dbReference type="PROSITE" id="PS50011">
    <property type="entry name" value="PROTEIN_KINASE_DOM"/>
    <property type="match status" value="1"/>
</dbReference>
<dbReference type="InterPro" id="IPR000719">
    <property type="entry name" value="Prot_kinase_dom"/>
</dbReference>
<keyword evidence="5" id="KW-0808">Transferase</keyword>
<dbReference type="InterPro" id="IPR050629">
    <property type="entry name" value="STE20/SPS1-PAK"/>
</dbReference>
<dbReference type="InterPro" id="IPR008271">
    <property type="entry name" value="Ser/Thr_kinase_AS"/>
</dbReference>
<evidence type="ECO:0000256" key="1">
    <source>
        <dbReference type="ARBA" id="ARBA00012513"/>
    </source>
</evidence>
<feature type="binding site" evidence="4">
    <location>
        <position position="29"/>
    </location>
    <ligand>
        <name>ATP</name>
        <dbReference type="ChEBI" id="CHEBI:30616"/>
    </ligand>
</feature>
<feature type="domain" description="Protein kinase" evidence="6">
    <location>
        <begin position="1"/>
        <end position="261"/>
    </location>
</feature>
<name>A0A6B2LBH3_9EUKA</name>
<evidence type="ECO:0000256" key="5">
    <source>
        <dbReference type="RuleBase" id="RU000304"/>
    </source>
</evidence>
<keyword evidence="5" id="KW-0723">Serine/threonine-protein kinase</keyword>
<keyword evidence="2 4" id="KW-0547">Nucleotide-binding</keyword>
<dbReference type="EC" id="2.7.11.1" evidence="1"/>
<evidence type="ECO:0000256" key="2">
    <source>
        <dbReference type="ARBA" id="ARBA00022741"/>
    </source>
</evidence>
<keyword evidence="5" id="KW-0418">Kinase</keyword>
<reference evidence="7" key="1">
    <citation type="journal article" date="2020" name="J. Eukaryot. Microbiol.">
        <title>De novo Sequencing, Assembly and Annotation of the Transcriptome for the Free-Living Testate Amoeba Arcella intermedia.</title>
        <authorList>
            <person name="Ribeiro G.M."/>
            <person name="Porfirio-Sousa A.L."/>
            <person name="Maurer-Alcala X.X."/>
            <person name="Katz L.A."/>
            <person name="Lahr D.J.G."/>
        </authorList>
    </citation>
    <scope>NUCLEOTIDE SEQUENCE</scope>
</reference>
<evidence type="ECO:0000259" key="6">
    <source>
        <dbReference type="PROSITE" id="PS50011"/>
    </source>
</evidence>
<evidence type="ECO:0000256" key="3">
    <source>
        <dbReference type="ARBA" id="ARBA00022840"/>
    </source>
</evidence>
<dbReference type="AlphaFoldDB" id="A0A6B2LBH3"/>
<dbReference type="GO" id="GO:0005737">
    <property type="term" value="C:cytoplasm"/>
    <property type="evidence" value="ECO:0007669"/>
    <property type="project" value="TreeGrafter"/>
</dbReference>
<accession>A0A6B2LBH3</accession>
<proteinExistence type="inferred from homology"/>
<dbReference type="PROSITE" id="PS00108">
    <property type="entry name" value="PROTEIN_KINASE_ST"/>
    <property type="match status" value="1"/>
</dbReference>
<dbReference type="SUPFAM" id="SSF56112">
    <property type="entry name" value="Protein kinase-like (PK-like)"/>
    <property type="match status" value="1"/>
</dbReference>
<dbReference type="CDD" id="cd05122">
    <property type="entry name" value="PKc_STE"/>
    <property type="match status" value="1"/>
</dbReference>
<dbReference type="PANTHER" id="PTHR48012:SF2">
    <property type="entry name" value="STERILE20-LIKE KINASE, ISOFORM B"/>
    <property type="match status" value="1"/>
</dbReference>
<protein>
    <recommendedName>
        <fullName evidence="1">non-specific serine/threonine protein kinase</fullName>
        <ecNumber evidence="1">2.7.11.1</ecNumber>
    </recommendedName>
</protein>
<dbReference type="InterPro" id="IPR017441">
    <property type="entry name" value="Protein_kinase_ATP_BS"/>
</dbReference>
<dbReference type="GO" id="GO:0004674">
    <property type="term" value="F:protein serine/threonine kinase activity"/>
    <property type="evidence" value="ECO:0007669"/>
    <property type="project" value="UniProtKB-KW"/>
</dbReference>
<dbReference type="InterPro" id="IPR011009">
    <property type="entry name" value="Kinase-like_dom_sf"/>
</dbReference>
<keyword evidence="3 4" id="KW-0067">ATP-binding</keyword>
<evidence type="ECO:0000313" key="7">
    <source>
        <dbReference type="EMBL" id="NDV34422.1"/>
    </source>
</evidence>
<organism evidence="7">
    <name type="scientific">Arcella intermedia</name>
    <dbReference type="NCBI Taxonomy" id="1963864"/>
    <lineage>
        <taxon>Eukaryota</taxon>
        <taxon>Amoebozoa</taxon>
        <taxon>Tubulinea</taxon>
        <taxon>Elardia</taxon>
        <taxon>Arcellinida</taxon>
        <taxon>Sphaerothecina</taxon>
        <taxon>Arcellidae</taxon>
        <taxon>Arcella</taxon>
    </lineage>
</organism>
<dbReference type="PANTHER" id="PTHR48012">
    <property type="entry name" value="STERILE20-LIKE KINASE, ISOFORM B-RELATED"/>
    <property type="match status" value="1"/>
</dbReference>
<dbReference type="Pfam" id="PF00069">
    <property type="entry name" value="Pkinase"/>
    <property type="match status" value="1"/>
</dbReference>
<dbReference type="PROSITE" id="PS00107">
    <property type="entry name" value="PROTEIN_KINASE_ATP"/>
    <property type="match status" value="1"/>
</dbReference>